<gene>
    <name evidence="1" type="ORF">J4710_08865</name>
</gene>
<dbReference type="SUPFAM" id="SSF55031">
    <property type="entry name" value="Bacterial exopeptidase dimerisation domain"/>
    <property type="match status" value="1"/>
</dbReference>
<sequence>MTIKGTARYLNDDLEQFMYEEIEKECKNVAVGFDITYDLDYQFGYPVLYNHPEQTQAVTDILSTSQDYFKHLVEILPFQVQKTLLII</sequence>
<dbReference type="Gene3D" id="3.40.630.10">
    <property type="entry name" value="Zn peptidases"/>
    <property type="match status" value="1"/>
</dbReference>
<evidence type="ECO:0000313" key="1">
    <source>
        <dbReference type="EMBL" id="MBO1920009.1"/>
    </source>
</evidence>
<accession>A0A939NCB3</accession>
<organism evidence="1">
    <name type="scientific">Staphylococcus xylosus</name>
    <dbReference type="NCBI Taxonomy" id="1288"/>
    <lineage>
        <taxon>Bacteria</taxon>
        <taxon>Bacillati</taxon>
        <taxon>Bacillota</taxon>
        <taxon>Bacilli</taxon>
        <taxon>Bacillales</taxon>
        <taxon>Staphylococcaceae</taxon>
        <taxon>Staphylococcus</taxon>
    </lineage>
</organism>
<proteinExistence type="predicted"/>
<reference evidence="1" key="1">
    <citation type="submission" date="2021-03" db="EMBL/GenBank/DDBJ databases">
        <title>Molecular epidemiology and mechanisms of colistin and carbapenem resistance in Enterobacteriaceae from clinical isolates, the environment and porcine samples in Pretoria, South Africa.</title>
        <authorList>
            <person name="Bogoshi D."/>
            <person name="Mbelle N.M."/>
            <person name="Naidoo V."/>
            <person name="Osei Sekyere J."/>
        </authorList>
    </citation>
    <scope>NUCLEOTIDE SEQUENCE</scope>
    <source>
        <strain evidence="1">ESB009</strain>
    </source>
</reference>
<dbReference type="InterPro" id="IPR036264">
    <property type="entry name" value="Bact_exopeptidase_dim_dom"/>
</dbReference>
<comment type="caution">
    <text evidence="1">The sequence shown here is derived from an EMBL/GenBank/DDBJ whole genome shotgun (WGS) entry which is preliminary data.</text>
</comment>
<name>A0A939NCB3_STAXY</name>
<dbReference type="Gene3D" id="3.30.70.360">
    <property type="match status" value="1"/>
</dbReference>
<dbReference type="AlphaFoldDB" id="A0A939NCB3"/>
<dbReference type="EMBL" id="JAGETT010000061">
    <property type="protein sequence ID" value="MBO1920009.1"/>
    <property type="molecule type" value="Genomic_DNA"/>
</dbReference>
<protein>
    <submittedName>
        <fullName evidence="1">Uncharacterized protein</fullName>
    </submittedName>
</protein>